<keyword evidence="8 12" id="KW-0520">NAD</keyword>
<dbReference type="PANTHER" id="PTHR10459:SF60">
    <property type="entry name" value="POLY [ADP-RIBOSE] POLYMERASE 2"/>
    <property type="match status" value="1"/>
</dbReference>
<evidence type="ECO:0000256" key="10">
    <source>
        <dbReference type="ARBA" id="ARBA00024347"/>
    </source>
</evidence>
<dbReference type="GO" id="GO:0003677">
    <property type="term" value="F:DNA binding"/>
    <property type="evidence" value="ECO:0007669"/>
    <property type="project" value="InterPro"/>
</dbReference>
<dbReference type="InterPro" id="IPR036930">
    <property type="entry name" value="WGR_dom_sf"/>
</dbReference>
<feature type="domain" description="BRCT" evidence="14">
    <location>
        <begin position="291"/>
        <end position="378"/>
    </location>
</feature>
<keyword evidence="6" id="KW-0863">Zinc-finger</keyword>
<dbReference type="Gene3D" id="3.30.1740.10">
    <property type="entry name" value="Zinc finger, PARP-type"/>
    <property type="match status" value="1"/>
</dbReference>
<dbReference type="Pfam" id="PF00645">
    <property type="entry name" value="zf-PARP"/>
    <property type="match status" value="1"/>
</dbReference>
<keyword evidence="7" id="KW-0862">Zinc</keyword>
<dbReference type="SMART" id="SM00773">
    <property type="entry name" value="WGR"/>
    <property type="match status" value="1"/>
</dbReference>
<proteinExistence type="inferred from homology"/>
<feature type="domain" description="PARP alpha-helical" evidence="16">
    <location>
        <begin position="550"/>
        <end position="686"/>
    </location>
</feature>
<dbReference type="GO" id="GO:0070212">
    <property type="term" value="P:protein poly-ADP-ribosylation"/>
    <property type="evidence" value="ECO:0007669"/>
    <property type="project" value="TreeGrafter"/>
</dbReference>
<keyword evidence="9" id="KW-0539">Nucleus</keyword>
<dbReference type="SUPFAM" id="SSF47587">
    <property type="entry name" value="Domain of poly(ADP-ribose) polymerase"/>
    <property type="match status" value="1"/>
</dbReference>
<dbReference type="OrthoDB" id="429950at2759"/>
<dbReference type="InterPro" id="IPR008893">
    <property type="entry name" value="WGR_domain"/>
</dbReference>
<dbReference type="Pfam" id="PF00644">
    <property type="entry name" value="PARP"/>
    <property type="match status" value="1"/>
</dbReference>
<evidence type="ECO:0000259" key="14">
    <source>
        <dbReference type="PROSITE" id="PS50172"/>
    </source>
</evidence>
<dbReference type="SUPFAM" id="SSF56399">
    <property type="entry name" value="ADP-ribosylation"/>
    <property type="match status" value="1"/>
</dbReference>
<comment type="subcellular location">
    <subcellularLocation>
        <location evidence="1">Nucleus</location>
    </subcellularLocation>
</comment>
<evidence type="ECO:0000256" key="9">
    <source>
        <dbReference type="ARBA" id="ARBA00023242"/>
    </source>
</evidence>
<evidence type="ECO:0000256" key="1">
    <source>
        <dbReference type="ARBA" id="ARBA00004123"/>
    </source>
</evidence>
<evidence type="ECO:0000256" key="2">
    <source>
        <dbReference type="ARBA" id="ARBA00022676"/>
    </source>
</evidence>
<dbReference type="PROSITE" id="PS50172">
    <property type="entry name" value="BRCT"/>
    <property type="match status" value="1"/>
</dbReference>
<sequence>MSRDPNSGSAEITFSVEYAATSRSGCKGCKAKIEEETLRFGIWRPSRQFDGKEVAWYHQECFRKVTAPGSKSPCYGTADLAGVATLRWDDTVALYVAYNEIVPPGASADSPLPTRERFDIHHFKLHEQSRMYWALADTMDEACTKAELKALARANDIDESRSHALAKCVLYGVPPLCPDCGSKALRFSRTRRVFVCGAPTQGGKCGYTGLPIGVREWLWPDDAPAALQTRRFQASLADGTIGALFNEFEAATRVIREERIATKAAAAAAAAAATAAAKAERAAYYGGILPLTGLAFVIAGKPPSGIKTLTDVIVDHGGRVTKSVSSKTQAVIAGHAELLKPSKDLARASELGTPVVDESYIDACIFVEGPMDPEPYLLKPPCSSAAATAPAGDATPAARARVHAKLSARERAGLYVVRDASLPGAPWCDVVLQKTEVGSGTNAYYHLQLLCGESGVHAGVHMLFMAWGRVGTNVGSQSLLPCDSARPEAIATFAERFEARTGNVWADGLDSFALQPGKYALVRMAGPSTDGPPAQDVSVASAPRSSLSSSAVLDPRVAAAVAEIFAPEAVAKTLAELHIDTRKMPIKSMSSAQVLKAYKVLDELAQALDGSEPRGRSSLNAFSLAPRKTAVPTAKLERLSSLFYTIVPHDFGMDMPPVISSTVALKAKLAELQALQAIVTRAELDAARERAARASALPRAVAQYLSLPTRLVPVPENSVEARVLSKAMFPGGAVVPGCGTIRMKGAFKIQGVTEPARPVRSRRMLLWHGSRTSNVVGILADGRLRIAPPQAPHAGYNFGKGVYASDVAAYAASYAKLGAGELGFVFGVELELGGAPLEARSFSAHTVDSLAASRHTSVIGRGGHEPTTRGDVATDSGVTIRLGPVRRVDASRELACNEYVVYAEAAAVLRYVIMVRADS</sequence>
<dbReference type="eggNOG" id="KOG1037">
    <property type="taxonomic scope" value="Eukaryota"/>
</dbReference>
<dbReference type="InterPro" id="IPR012317">
    <property type="entry name" value="Poly(ADP-ribose)pol_cat_dom"/>
</dbReference>
<dbReference type="SUPFAM" id="SSF57716">
    <property type="entry name" value="Glucocorticoid receptor-like (DNA-binding domain)"/>
    <property type="match status" value="1"/>
</dbReference>
<evidence type="ECO:0000259" key="17">
    <source>
        <dbReference type="PROSITE" id="PS51977"/>
    </source>
</evidence>
<dbReference type="CDD" id="cd17747">
    <property type="entry name" value="BRCT_PARP1"/>
    <property type="match status" value="1"/>
</dbReference>
<evidence type="ECO:0000256" key="7">
    <source>
        <dbReference type="ARBA" id="ARBA00022833"/>
    </source>
</evidence>
<comment type="catalytic activity">
    <reaction evidence="11">
        <text>NAD(+) + (ADP-D-ribosyl)n-acceptor = nicotinamide + (ADP-D-ribosyl)n+1-acceptor + H(+).</text>
        <dbReference type="EC" id="2.4.2.30"/>
    </reaction>
</comment>
<dbReference type="GO" id="GO:1990404">
    <property type="term" value="F:NAD+-protein mono-ADP-ribosyltransferase activity"/>
    <property type="evidence" value="ECO:0007669"/>
    <property type="project" value="TreeGrafter"/>
</dbReference>
<dbReference type="SMART" id="SM01336">
    <property type="entry name" value="zf-PARP"/>
    <property type="match status" value="1"/>
</dbReference>
<dbReference type="STRING" id="461836.A0A0L0DTC5"/>
<evidence type="ECO:0000313" key="18">
    <source>
        <dbReference type="EMBL" id="KNC55525.1"/>
    </source>
</evidence>
<evidence type="ECO:0000256" key="12">
    <source>
        <dbReference type="RuleBase" id="RU362114"/>
    </source>
</evidence>
<evidence type="ECO:0000256" key="4">
    <source>
        <dbReference type="ARBA" id="ARBA00022695"/>
    </source>
</evidence>
<dbReference type="Gene3D" id="3.90.228.10">
    <property type="match status" value="1"/>
</dbReference>
<dbReference type="PROSITE" id="PS50064">
    <property type="entry name" value="ZF_PARP_2"/>
    <property type="match status" value="1"/>
</dbReference>
<keyword evidence="5" id="KW-0479">Metal-binding</keyword>
<dbReference type="InterPro" id="IPR004102">
    <property type="entry name" value="Poly(ADP-ribose)pol_reg_dom"/>
</dbReference>
<evidence type="ECO:0000313" key="19">
    <source>
        <dbReference type="Proteomes" id="UP000054408"/>
    </source>
</evidence>
<dbReference type="AlphaFoldDB" id="A0A0L0DTC5"/>
<dbReference type="EMBL" id="GL349439">
    <property type="protein sequence ID" value="KNC55525.1"/>
    <property type="molecule type" value="Genomic_DNA"/>
</dbReference>
<dbReference type="Pfam" id="PF00533">
    <property type="entry name" value="BRCT"/>
    <property type="match status" value="1"/>
</dbReference>
<dbReference type="GO" id="GO:0008270">
    <property type="term" value="F:zinc ion binding"/>
    <property type="evidence" value="ECO:0007669"/>
    <property type="project" value="UniProtKB-KW"/>
</dbReference>
<dbReference type="GeneID" id="25561521"/>
<dbReference type="Pfam" id="PF05406">
    <property type="entry name" value="WGR"/>
    <property type="match status" value="1"/>
</dbReference>
<dbReference type="InterPro" id="IPR036616">
    <property type="entry name" value="Poly(ADP-ribose)pol_reg_dom_sf"/>
</dbReference>
<dbReference type="SUPFAM" id="SSF142921">
    <property type="entry name" value="WGR domain-like"/>
    <property type="match status" value="1"/>
</dbReference>
<dbReference type="InterPro" id="IPR001357">
    <property type="entry name" value="BRCT_dom"/>
</dbReference>
<dbReference type="GO" id="GO:0003950">
    <property type="term" value="F:NAD+ poly-ADP-ribosyltransferase activity"/>
    <property type="evidence" value="ECO:0007669"/>
    <property type="project" value="UniProtKB-UniRule"/>
</dbReference>
<evidence type="ECO:0000259" key="16">
    <source>
        <dbReference type="PROSITE" id="PS51060"/>
    </source>
</evidence>
<dbReference type="PROSITE" id="PS51977">
    <property type="entry name" value="WGR"/>
    <property type="match status" value="1"/>
</dbReference>
<dbReference type="PROSITE" id="PS51059">
    <property type="entry name" value="PARP_CATALYTIC"/>
    <property type="match status" value="1"/>
</dbReference>
<dbReference type="InterPro" id="IPR036957">
    <property type="entry name" value="Znf_PARP_sf"/>
</dbReference>
<evidence type="ECO:0000256" key="6">
    <source>
        <dbReference type="ARBA" id="ARBA00022771"/>
    </source>
</evidence>
<dbReference type="Gene3D" id="3.40.50.10190">
    <property type="entry name" value="BRCT domain"/>
    <property type="match status" value="1"/>
</dbReference>
<keyword evidence="2 12" id="KW-0328">Glycosyltransferase</keyword>
<dbReference type="SMART" id="SM00292">
    <property type="entry name" value="BRCT"/>
    <property type="match status" value="1"/>
</dbReference>
<feature type="domain" description="PARP catalytic" evidence="15">
    <location>
        <begin position="698"/>
        <end position="919"/>
    </location>
</feature>
<dbReference type="RefSeq" id="XP_013761303.1">
    <property type="nucleotide sequence ID" value="XM_013905849.1"/>
</dbReference>
<dbReference type="PANTHER" id="PTHR10459">
    <property type="entry name" value="DNA LIGASE"/>
    <property type="match status" value="1"/>
</dbReference>
<evidence type="ECO:0000259" key="13">
    <source>
        <dbReference type="PROSITE" id="PS50064"/>
    </source>
</evidence>
<dbReference type="SUPFAM" id="SSF52113">
    <property type="entry name" value="BRCT domain"/>
    <property type="match status" value="1"/>
</dbReference>
<dbReference type="Gene3D" id="1.20.142.10">
    <property type="entry name" value="Poly(ADP-ribose) polymerase, regulatory domain"/>
    <property type="match status" value="1"/>
</dbReference>
<evidence type="ECO:0000256" key="8">
    <source>
        <dbReference type="ARBA" id="ARBA00023027"/>
    </source>
</evidence>
<evidence type="ECO:0000256" key="11">
    <source>
        <dbReference type="ARBA" id="ARBA00033987"/>
    </source>
</evidence>
<keyword evidence="4" id="KW-0548">Nucleotidyltransferase</keyword>
<comment type="similarity">
    <text evidence="10">Belongs to the ARTD/PARP family.</text>
</comment>
<evidence type="ECO:0000256" key="3">
    <source>
        <dbReference type="ARBA" id="ARBA00022679"/>
    </source>
</evidence>
<dbReference type="Gene3D" id="3.90.640.80">
    <property type="match status" value="1"/>
</dbReference>
<reference evidence="18 19" key="1">
    <citation type="submission" date="2010-05" db="EMBL/GenBank/DDBJ databases">
        <title>The Genome Sequence of Thecamonas trahens ATCC 50062.</title>
        <authorList>
            <consortium name="The Broad Institute Genome Sequencing Platform"/>
            <person name="Russ C."/>
            <person name="Cuomo C."/>
            <person name="Shea T."/>
            <person name="Young S.K."/>
            <person name="Zeng Q."/>
            <person name="Koehrsen M."/>
            <person name="Haas B."/>
            <person name="Borodovsky M."/>
            <person name="Guigo R."/>
            <person name="Alvarado L."/>
            <person name="Berlin A."/>
            <person name="Bochicchio J."/>
            <person name="Borenstein D."/>
            <person name="Chapman S."/>
            <person name="Chen Z."/>
            <person name="Freedman E."/>
            <person name="Gellesch M."/>
            <person name="Goldberg J."/>
            <person name="Griggs A."/>
            <person name="Gujja S."/>
            <person name="Heilman E."/>
            <person name="Heiman D."/>
            <person name="Hepburn T."/>
            <person name="Howarth C."/>
            <person name="Jen D."/>
            <person name="Larson L."/>
            <person name="Mehta T."/>
            <person name="Park D."/>
            <person name="Pearson M."/>
            <person name="Roberts A."/>
            <person name="Saif S."/>
            <person name="Shenoy N."/>
            <person name="Sisk P."/>
            <person name="Stolte C."/>
            <person name="Sykes S."/>
            <person name="Thomson T."/>
            <person name="Walk T."/>
            <person name="White J."/>
            <person name="Yandava C."/>
            <person name="Burger G."/>
            <person name="Gray M.W."/>
            <person name="Holland P.W.H."/>
            <person name="King N."/>
            <person name="Lang F.B.F."/>
            <person name="Roger A.J."/>
            <person name="Ruiz-Trillo I."/>
            <person name="Lander E."/>
            <person name="Nusbaum C."/>
        </authorList>
    </citation>
    <scope>NUCLEOTIDE SEQUENCE [LARGE SCALE GENOMIC DNA]</scope>
    <source>
        <strain evidence="18 19">ATCC 50062</strain>
    </source>
</reference>
<dbReference type="InterPro" id="IPR001510">
    <property type="entry name" value="Znf_PARP"/>
</dbReference>
<name>A0A0L0DTC5_THETB</name>
<evidence type="ECO:0000256" key="5">
    <source>
        <dbReference type="ARBA" id="ARBA00022723"/>
    </source>
</evidence>
<dbReference type="GO" id="GO:0006302">
    <property type="term" value="P:double-strand break repair"/>
    <property type="evidence" value="ECO:0007669"/>
    <property type="project" value="TreeGrafter"/>
</dbReference>
<feature type="domain" description="WGR" evidence="17">
    <location>
        <begin position="413"/>
        <end position="519"/>
    </location>
</feature>
<keyword evidence="19" id="KW-1185">Reference proteome</keyword>
<dbReference type="InterPro" id="IPR036420">
    <property type="entry name" value="BRCT_dom_sf"/>
</dbReference>
<dbReference type="GO" id="GO:0016779">
    <property type="term" value="F:nucleotidyltransferase activity"/>
    <property type="evidence" value="ECO:0007669"/>
    <property type="project" value="UniProtKB-KW"/>
</dbReference>
<dbReference type="InterPro" id="IPR050800">
    <property type="entry name" value="ARTD/PARP"/>
</dbReference>
<accession>A0A0L0DTC5</accession>
<feature type="domain" description="PARP-type" evidence="13">
    <location>
        <begin position="14"/>
        <end position="90"/>
    </location>
</feature>
<dbReference type="GO" id="GO:0005730">
    <property type="term" value="C:nucleolus"/>
    <property type="evidence" value="ECO:0007669"/>
    <property type="project" value="TreeGrafter"/>
</dbReference>
<dbReference type="Pfam" id="PF02877">
    <property type="entry name" value="PARP_reg"/>
    <property type="match status" value="1"/>
</dbReference>
<keyword evidence="3 12" id="KW-0808">Transferase</keyword>
<dbReference type="PROSITE" id="PS51060">
    <property type="entry name" value="PARP_ALPHA_HD"/>
    <property type="match status" value="1"/>
</dbReference>
<protein>
    <recommendedName>
        <fullName evidence="12">Poly [ADP-ribose] polymerase</fullName>
        <shortName evidence="12">PARP</shortName>
        <ecNumber evidence="12">2.4.2.-</ecNumber>
    </recommendedName>
</protein>
<dbReference type="Proteomes" id="UP000054408">
    <property type="component" value="Unassembled WGS sequence"/>
</dbReference>
<dbReference type="EC" id="2.4.2.-" evidence="12"/>
<gene>
    <name evidence="18" type="ORF">AMSG_01790</name>
</gene>
<evidence type="ECO:0000259" key="15">
    <source>
        <dbReference type="PROSITE" id="PS51059"/>
    </source>
</evidence>
<organism evidence="18 19">
    <name type="scientific">Thecamonas trahens ATCC 50062</name>
    <dbReference type="NCBI Taxonomy" id="461836"/>
    <lineage>
        <taxon>Eukaryota</taxon>
        <taxon>Apusozoa</taxon>
        <taxon>Apusomonadida</taxon>
        <taxon>Apusomonadidae</taxon>
        <taxon>Thecamonas</taxon>
    </lineage>
</organism>